<sequence>MQHDDADGSGADPAVGDGHAFSLGDVAKKTDAEGSAHRIYHHTVKPTSRTVRIAVTASRTAADRPHHPHHPDVYEVLDRAEIAEVLALWPQGEAHDGFACMCHGDGGVSLYEAGGERIRSAAPSGPLRPLFDPLDPAGLPARHRDRWVAAAPAGLRQYAADLARGAVPGPVHGVPPAMVFSWLGAVREEPRDAAWLLAERAPVRLLAGRPTDELAWAVRETDRAGLDGAVRFFAGEEFTTRHPKRRRVPDTARDLLLRHARSHRPADLPVLERRLLRAPEDRIRRS</sequence>
<evidence type="ECO:0000313" key="3">
    <source>
        <dbReference type="Proteomes" id="UP000613974"/>
    </source>
</evidence>
<keyword evidence="3" id="KW-1185">Reference proteome</keyword>
<protein>
    <submittedName>
        <fullName evidence="2">Uncharacterized protein</fullName>
    </submittedName>
</protein>
<dbReference type="EMBL" id="BNEC01000003">
    <property type="protein sequence ID" value="GHI66957.1"/>
    <property type="molecule type" value="Genomic_DNA"/>
</dbReference>
<evidence type="ECO:0000256" key="1">
    <source>
        <dbReference type="SAM" id="MobiDB-lite"/>
    </source>
</evidence>
<feature type="region of interest" description="Disordered" evidence="1">
    <location>
        <begin position="1"/>
        <end position="20"/>
    </location>
</feature>
<comment type="caution">
    <text evidence="2">The sequence shown here is derived from an EMBL/GenBank/DDBJ whole genome shotgun (WGS) entry which is preliminary data.</text>
</comment>
<proteinExistence type="predicted"/>
<organism evidence="2 3">
    <name type="scientific">Streptomyces nojiriensis</name>
    <dbReference type="NCBI Taxonomy" id="66374"/>
    <lineage>
        <taxon>Bacteria</taxon>
        <taxon>Bacillati</taxon>
        <taxon>Actinomycetota</taxon>
        <taxon>Actinomycetes</taxon>
        <taxon>Kitasatosporales</taxon>
        <taxon>Streptomycetaceae</taxon>
        <taxon>Streptomyces</taxon>
    </lineage>
</organism>
<reference evidence="3" key="1">
    <citation type="submission" date="2023-07" db="EMBL/GenBank/DDBJ databases">
        <title>Whole genome shotgun sequence of Streptomyces nojiriensis NBRC 13794.</title>
        <authorList>
            <person name="Komaki H."/>
            <person name="Tamura T."/>
        </authorList>
    </citation>
    <scope>NUCLEOTIDE SEQUENCE [LARGE SCALE GENOMIC DNA]</scope>
    <source>
        <strain evidence="3">NBRC 13794</strain>
    </source>
</reference>
<gene>
    <name evidence="2" type="ORF">Snoj_08750</name>
</gene>
<name>A0ABQ3SFN9_9ACTN</name>
<evidence type="ECO:0000313" key="2">
    <source>
        <dbReference type="EMBL" id="GHI66957.1"/>
    </source>
</evidence>
<dbReference type="Proteomes" id="UP000613974">
    <property type="component" value="Unassembled WGS sequence"/>
</dbReference>
<accession>A0ABQ3SFN9</accession>